<dbReference type="AlphaFoldDB" id="A0A3S3RHI2"/>
<dbReference type="PANTHER" id="PTHR43591:SF24">
    <property type="entry name" value="2-METHOXY-6-POLYPRENYL-1,4-BENZOQUINOL METHYLASE, MITOCHONDRIAL"/>
    <property type="match status" value="1"/>
</dbReference>
<dbReference type="GO" id="GO:0008757">
    <property type="term" value="F:S-adenosylmethionine-dependent methyltransferase activity"/>
    <property type="evidence" value="ECO:0007669"/>
    <property type="project" value="InterPro"/>
</dbReference>
<proteinExistence type="predicted"/>
<dbReference type="GO" id="GO:0032259">
    <property type="term" value="P:methylation"/>
    <property type="evidence" value="ECO:0007669"/>
    <property type="project" value="UniProtKB-KW"/>
</dbReference>
<dbReference type="InterPro" id="IPR029063">
    <property type="entry name" value="SAM-dependent_MTases_sf"/>
</dbReference>
<dbReference type="InterPro" id="IPR013216">
    <property type="entry name" value="Methyltransf_11"/>
</dbReference>
<dbReference type="RefSeq" id="WP_128444936.1">
    <property type="nucleotide sequence ID" value="NZ_SBIP01000004.1"/>
</dbReference>
<keyword evidence="3" id="KW-1185">Reference proteome</keyword>
<accession>A0A3S3RHI2</accession>
<evidence type="ECO:0000313" key="2">
    <source>
        <dbReference type="EMBL" id="RWX76058.1"/>
    </source>
</evidence>
<dbReference type="Gene3D" id="3.40.50.150">
    <property type="entry name" value="Vaccinia Virus protein VP39"/>
    <property type="match status" value="1"/>
</dbReference>
<organism evidence="2 3">
    <name type="scientific">Neorhizobium lilium</name>
    <dbReference type="NCBI Taxonomy" id="2503024"/>
    <lineage>
        <taxon>Bacteria</taxon>
        <taxon>Pseudomonadati</taxon>
        <taxon>Pseudomonadota</taxon>
        <taxon>Alphaproteobacteria</taxon>
        <taxon>Hyphomicrobiales</taxon>
        <taxon>Rhizobiaceae</taxon>
        <taxon>Rhizobium/Agrobacterium group</taxon>
        <taxon>Neorhizobium</taxon>
    </lineage>
</organism>
<dbReference type="Pfam" id="PF08241">
    <property type="entry name" value="Methyltransf_11"/>
    <property type="match status" value="1"/>
</dbReference>
<protein>
    <submittedName>
        <fullName evidence="2">Methyltransferase domain-containing protein</fullName>
    </submittedName>
</protein>
<keyword evidence="2" id="KW-0808">Transferase</keyword>
<dbReference type="OrthoDB" id="9787738at2"/>
<name>A0A3S3RHI2_9HYPH</name>
<dbReference type="EMBL" id="SBIP01000004">
    <property type="protein sequence ID" value="RWX76058.1"/>
    <property type="molecule type" value="Genomic_DNA"/>
</dbReference>
<evidence type="ECO:0000259" key="1">
    <source>
        <dbReference type="Pfam" id="PF08241"/>
    </source>
</evidence>
<dbReference type="SUPFAM" id="SSF53335">
    <property type="entry name" value="S-adenosyl-L-methionine-dependent methyltransferases"/>
    <property type="match status" value="1"/>
</dbReference>
<dbReference type="Proteomes" id="UP000287687">
    <property type="component" value="Unassembled WGS sequence"/>
</dbReference>
<feature type="domain" description="Methyltransferase type 11" evidence="1">
    <location>
        <begin position="45"/>
        <end position="142"/>
    </location>
</feature>
<sequence>MMGADDVFAGSIPAIYQRCLVPMIFEPYARDMADRAARLGPTKILEIAVGTGVVTRALAARLGNAADITATDLNQPMLDIAASLQNGQDRVTFRQADALSLPFDEESFDLAVCQFGVMFFPDKLQSYREARRVLQPGGSYIFSVWDGLAGNEFVSTAQAALERHFAEDPPKFMERSPHGYHDTRAIENTVREAGFSKVSIETVEKMARADSALDAATGYCQGNPLRMEIEARAPGELQAVTEMVASALAERFGHGQIEGRIRAHIITLEK</sequence>
<evidence type="ECO:0000313" key="3">
    <source>
        <dbReference type="Proteomes" id="UP000287687"/>
    </source>
</evidence>
<reference evidence="2 3" key="1">
    <citation type="submission" date="2019-01" db="EMBL/GenBank/DDBJ databases">
        <title>The draft genome of Rhizobium sp. 24NR.</title>
        <authorList>
            <person name="Liu L."/>
            <person name="Liang L."/>
            <person name="Shi S."/>
            <person name="Xu L."/>
            <person name="Wang X."/>
            <person name="Li L."/>
            <person name="Zhang X."/>
        </authorList>
    </citation>
    <scope>NUCLEOTIDE SEQUENCE [LARGE SCALE GENOMIC DNA]</scope>
    <source>
        <strain evidence="2 3">24NR</strain>
    </source>
</reference>
<comment type="caution">
    <text evidence="2">The sequence shown here is derived from an EMBL/GenBank/DDBJ whole genome shotgun (WGS) entry which is preliminary data.</text>
</comment>
<dbReference type="CDD" id="cd02440">
    <property type="entry name" value="AdoMet_MTases"/>
    <property type="match status" value="1"/>
</dbReference>
<dbReference type="PANTHER" id="PTHR43591">
    <property type="entry name" value="METHYLTRANSFERASE"/>
    <property type="match status" value="1"/>
</dbReference>
<gene>
    <name evidence="2" type="ORF">EPK99_20635</name>
</gene>
<keyword evidence="2" id="KW-0489">Methyltransferase</keyword>